<organism evidence="9 10">
    <name type="scientific">Streptomyces rapamycinicus (strain ATCC 29253 / DSM 41530 / NRRL 5491 / AYB-994)</name>
    <name type="common">Streptomyces hygroscopicus (strain ATCC 29253)</name>
    <dbReference type="NCBI Taxonomy" id="1343740"/>
    <lineage>
        <taxon>Bacteria</taxon>
        <taxon>Bacillati</taxon>
        <taxon>Actinomycetota</taxon>
        <taxon>Actinomycetes</taxon>
        <taxon>Kitasatosporales</taxon>
        <taxon>Streptomycetaceae</taxon>
        <taxon>Streptomyces</taxon>
        <taxon>Streptomyces violaceusniger group</taxon>
    </lineage>
</organism>
<dbReference type="STRING" id="1343740.M271_31005"/>
<comment type="caution">
    <text evidence="9">The sequence shown here is derived from an EMBL/GenBank/DDBJ whole genome shotgun (WGS) entry which is preliminary data.</text>
</comment>
<proteinExistence type="inferred from homology"/>
<feature type="domain" description="Glycoside hydrolase family 5" evidence="8">
    <location>
        <begin position="112"/>
        <end position="370"/>
    </location>
</feature>
<sequence length="403" mass="42610">MRAPPRLYALVATAVLSVAGTALVPATASAASGPATNPSTASASGTNASGTNASAASAPAVTVPNAAPPKLRASGNKLVDENGATRRLLGVNRSGGEFMCVQGRGIFDGPVDDAAVKAIADWKANAVRIPLNEECWLGLSHIDAAYGGANYIAAVKAFVARLEAHGITPVVELHWSHGRYTGGDSHCADTEYATCQKPMPDAQYTPAFWTSVAQTFKGDQAVVFDLFNEPFPDRATSDLTAAWKCWRDGGSCPGIDFQVAGTQTLLNAVRATGARNLVLIPGIAYSNDLRQWLTYKPKDPAGNLAAAWHTYNFNTCSSESCFDEQLAPVIAQVPFVAGEIGENTCSHGYVDRVMAWLDTKGASYLGWTWNTWDCSSGPSLISDYNGTPTNYGVGLRDHLKGMQ</sequence>
<evidence type="ECO:0000256" key="3">
    <source>
        <dbReference type="ARBA" id="ARBA00022801"/>
    </source>
</evidence>
<keyword evidence="7" id="KW-0732">Signal</keyword>
<dbReference type="GO" id="GO:0009251">
    <property type="term" value="P:glucan catabolic process"/>
    <property type="evidence" value="ECO:0007669"/>
    <property type="project" value="TreeGrafter"/>
</dbReference>
<dbReference type="GO" id="GO:0008810">
    <property type="term" value="F:cellulase activity"/>
    <property type="evidence" value="ECO:0007669"/>
    <property type="project" value="UniProtKB-EC"/>
</dbReference>
<protein>
    <recommendedName>
        <fullName evidence="2">cellulase</fullName>
        <ecNumber evidence="2">3.2.1.4</ecNumber>
    </recommendedName>
</protein>
<evidence type="ECO:0000259" key="8">
    <source>
        <dbReference type="Pfam" id="PF00150"/>
    </source>
</evidence>
<dbReference type="RefSeq" id="WP_121824289.1">
    <property type="nucleotide sequence ID" value="NC_022785.1"/>
</dbReference>
<feature type="compositionally biased region" description="Low complexity" evidence="6">
    <location>
        <begin position="28"/>
        <end position="69"/>
    </location>
</feature>
<dbReference type="EMBL" id="QYCY01000001">
    <property type="protein sequence ID" value="RLV79233.1"/>
    <property type="molecule type" value="Genomic_DNA"/>
</dbReference>
<dbReference type="InterPro" id="IPR018087">
    <property type="entry name" value="Glyco_hydro_5_CS"/>
</dbReference>
<comment type="similarity">
    <text evidence="5">Belongs to the glycosyl hydrolase 5 (cellulase A) family.</text>
</comment>
<dbReference type="AlphaFoldDB" id="A0A3L8RJR6"/>
<reference evidence="9 10" key="1">
    <citation type="journal article" date="2018" name="J. Biol. Chem.">
        <title>Discovery of the actinoplanic acid pathway in Streptomyces rapamycinicus reveals a genetically conserved synergism with rapamycin.</title>
        <authorList>
            <person name="Mrak P."/>
            <person name="Krastel P."/>
            <person name="Pivk Lukancic P."/>
            <person name="Tao J."/>
            <person name="Pistorius D."/>
            <person name="Moore C.M."/>
        </authorList>
    </citation>
    <scope>NUCLEOTIDE SEQUENCE [LARGE SCALE GENOMIC DNA]</scope>
    <source>
        <strain evidence="9 10">NRRL 5491</strain>
    </source>
</reference>
<dbReference type="SUPFAM" id="SSF51445">
    <property type="entry name" value="(Trans)glycosidases"/>
    <property type="match status" value="1"/>
</dbReference>
<accession>A0A3L8RJR6</accession>
<dbReference type="Proteomes" id="UP000281594">
    <property type="component" value="Unassembled WGS sequence"/>
</dbReference>
<dbReference type="PROSITE" id="PS00659">
    <property type="entry name" value="GLYCOSYL_HYDROL_F5"/>
    <property type="match status" value="1"/>
</dbReference>
<dbReference type="PANTHER" id="PTHR34142:SF1">
    <property type="entry name" value="GLYCOSIDE HYDROLASE FAMILY 5 DOMAIN-CONTAINING PROTEIN"/>
    <property type="match status" value="1"/>
</dbReference>
<dbReference type="InterPro" id="IPR001547">
    <property type="entry name" value="Glyco_hydro_5"/>
</dbReference>
<dbReference type="Gene3D" id="3.20.20.80">
    <property type="entry name" value="Glycosidases"/>
    <property type="match status" value="1"/>
</dbReference>
<gene>
    <name evidence="9" type="ORF">D3C57_112650</name>
</gene>
<evidence type="ECO:0000256" key="1">
    <source>
        <dbReference type="ARBA" id="ARBA00000966"/>
    </source>
</evidence>
<evidence type="ECO:0000256" key="6">
    <source>
        <dbReference type="SAM" id="MobiDB-lite"/>
    </source>
</evidence>
<evidence type="ECO:0000256" key="7">
    <source>
        <dbReference type="SAM" id="SignalP"/>
    </source>
</evidence>
<dbReference type="Pfam" id="PF00150">
    <property type="entry name" value="Cellulase"/>
    <property type="match status" value="1"/>
</dbReference>
<keyword evidence="3 5" id="KW-0378">Hydrolase</keyword>
<feature type="chain" id="PRO_5018210645" description="cellulase" evidence="7">
    <location>
        <begin position="31"/>
        <end position="403"/>
    </location>
</feature>
<dbReference type="EC" id="3.2.1.4" evidence="2"/>
<comment type="catalytic activity">
    <reaction evidence="1">
        <text>Endohydrolysis of (1-&gt;4)-beta-D-glucosidic linkages in cellulose, lichenin and cereal beta-D-glucans.</text>
        <dbReference type="EC" id="3.2.1.4"/>
    </reaction>
</comment>
<evidence type="ECO:0000313" key="10">
    <source>
        <dbReference type="Proteomes" id="UP000281594"/>
    </source>
</evidence>
<name>A0A3L8RJR6_STRRN</name>
<feature type="region of interest" description="Disordered" evidence="6">
    <location>
        <begin position="28"/>
        <end position="78"/>
    </location>
</feature>
<feature type="signal peptide" evidence="7">
    <location>
        <begin position="1"/>
        <end position="30"/>
    </location>
</feature>
<evidence type="ECO:0000256" key="5">
    <source>
        <dbReference type="RuleBase" id="RU361153"/>
    </source>
</evidence>
<dbReference type="PANTHER" id="PTHR34142">
    <property type="entry name" value="ENDO-BETA-1,4-GLUCANASE A"/>
    <property type="match status" value="1"/>
</dbReference>
<evidence type="ECO:0000256" key="4">
    <source>
        <dbReference type="ARBA" id="ARBA00023295"/>
    </source>
</evidence>
<keyword evidence="4 5" id="KW-0326">Glycosidase</keyword>
<dbReference type="InterPro" id="IPR017853">
    <property type="entry name" value="GH"/>
</dbReference>
<evidence type="ECO:0000313" key="9">
    <source>
        <dbReference type="EMBL" id="RLV79233.1"/>
    </source>
</evidence>
<evidence type="ECO:0000256" key="2">
    <source>
        <dbReference type="ARBA" id="ARBA00012601"/>
    </source>
</evidence>